<sequence>MKSRIYIFLFFCFSHFLTIAQNQECILYFNDGTSIEGFGMLEVKGLLDPIEKIKFRLTKDEKGDYWDFEEVSKITFIGFEFNKTFEYVKTSNLEKPKLLELLVDGNVKLLQFYDYNLYYNFEDGKPFPNVIENEKTRHYLIKETEEIATCIDCSILKSWAKNVANYLADCDTLVRDLKNHKYSFAQLDDAIIYYNDICVE</sequence>
<evidence type="ECO:0008006" key="4">
    <source>
        <dbReference type="Google" id="ProtNLM"/>
    </source>
</evidence>
<evidence type="ECO:0000313" key="3">
    <source>
        <dbReference type="Proteomes" id="UP000184232"/>
    </source>
</evidence>
<organism evidence="2 3">
    <name type="scientific">Flavobacterium haoranii</name>
    <dbReference type="NCBI Taxonomy" id="683124"/>
    <lineage>
        <taxon>Bacteria</taxon>
        <taxon>Pseudomonadati</taxon>
        <taxon>Bacteroidota</taxon>
        <taxon>Flavobacteriia</taxon>
        <taxon>Flavobacteriales</taxon>
        <taxon>Flavobacteriaceae</taxon>
        <taxon>Flavobacterium</taxon>
    </lineage>
</organism>
<accession>A0A1M6LGF1</accession>
<feature type="signal peptide" evidence="1">
    <location>
        <begin position="1"/>
        <end position="20"/>
    </location>
</feature>
<name>A0A1M6LGF1_9FLAO</name>
<dbReference type="Proteomes" id="UP000184232">
    <property type="component" value="Unassembled WGS sequence"/>
</dbReference>
<dbReference type="RefSeq" id="WP_072785554.1">
    <property type="nucleotide sequence ID" value="NZ_FQZH01000005.1"/>
</dbReference>
<proteinExistence type="predicted"/>
<keyword evidence="1" id="KW-0732">Signal</keyword>
<protein>
    <recommendedName>
        <fullName evidence="4">DUF4369 domain-containing protein</fullName>
    </recommendedName>
</protein>
<dbReference type="OrthoDB" id="1117699at2"/>
<dbReference type="STRING" id="683124.SAMN05444337_2484"/>
<evidence type="ECO:0000313" key="2">
    <source>
        <dbReference type="EMBL" id="SHJ70256.1"/>
    </source>
</evidence>
<reference evidence="2 3" key="1">
    <citation type="submission" date="2016-11" db="EMBL/GenBank/DDBJ databases">
        <authorList>
            <person name="Jaros S."/>
            <person name="Januszkiewicz K."/>
            <person name="Wedrychowicz H."/>
        </authorList>
    </citation>
    <scope>NUCLEOTIDE SEQUENCE [LARGE SCALE GENOMIC DNA]</scope>
    <source>
        <strain evidence="2 3">DSM 22807</strain>
    </source>
</reference>
<gene>
    <name evidence="2" type="ORF">SAMN05444337_2484</name>
</gene>
<dbReference type="EMBL" id="FQZH01000005">
    <property type="protein sequence ID" value="SHJ70256.1"/>
    <property type="molecule type" value="Genomic_DNA"/>
</dbReference>
<evidence type="ECO:0000256" key="1">
    <source>
        <dbReference type="SAM" id="SignalP"/>
    </source>
</evidence>
<keyword evidence="3" id="KW-1185">Reference proteome</keyword>
<dbReference type="AlphaFoldDB" id="A0A1M6LGF1"/>
<feature type="chain" id="PRO_5009919236" description="DUF4369 domain-containing protein" evidence="1">
    <location>
        <begin position="21"/>
        <end position="200"/>
    </location>
</feature>